<dbReference type="AlphaFoldDB" id="A0AAD5EJW6"/>
<protein>
    <submittedName>
        <fullName evidence="1">Uncharacterized protein</fullName>
    </submittedName>
</protein>
<comment type="caution">
    <text evidence="1">The sequence shown here is derived from an EMBL/GenBank/DDBJ whole genome shotgun (WGS) entry which is preliminary data.</text>
</comment>
<dbReference type="RefSeq" id="XP_051449529.1">
    <property type="nucleotide sequence ID" value="XM_051584925.1"/>
</dbReference>
<evidence type="ECO:0000313" key="1">
    <source>
        <dbReference type="EMBL" id="KAI8584525.1"/>
    </source>
</evidence>
<dbReference type="Proteomes" id="UP001206595">
    <property type="component" value="Unassembled WGS sequence"/>
</dbReference>
<dbReference type="EMBL" id="MU620892">
    <property type="protein sequence ID" value="KAI8584525.1"/>
    <property type="molecule type" value="Genomic_DNA"/>
</dbReference>
<proteinExistence type="predicted"/>
<organism evidence="1 2">
    <name type="scientific">Umbelopsis ramanniana AG</name>
    <dbReference type="NCBI Taxonomy" id="1314678"/>
    <lineage>
        <taxon>Eukaryota</taxon>
        <taxon>Fungi</taxon>
        <taxon>Fungi incertae sedis</taxon>
        <taxon>Mucoromycota</taxon>
        <taxon>Mucoromycotina</taxon>
        <taxon>Umbelopsidomycetes</taxon>
        <taxon>Umbelopsidales</taxon>
        <taxon>Umbelopsidaceae</taxon>
        <taxon>Umbelopsis</taxon>
    </lineage>
</organism>
<sequence length="74" mass="8127">MVGYGRAVYSCDSGFLLPCFIQIASQSCVMEPLISFENKVEMKELSNLDINRCCNTQNHGSTLFSSTTPFAPLA</sequence>
<gene>
    <name evidence="1" type="ORF">K450DRAFT_216753</name>
</gene>
<keyword evidence="2" id="KW-1185">Reference proteome</keyword>
<accession>A0AAD5EJW6</accession>
<evidence type="ECO:0000313" key="2">
    <source>
        <dbReference type="Proteomes" id="UP001206595"/>
    </source>
</evidence>
<reference evidence="1" key="1">
    <citation type="submission" date="2021-06" db="EMBL/GenBank/DDBJ databases">
        <authorList>
            <consortium name="DOE Joint Genome Institute"/>
            <person name="Mondo S.J."/>
            <person name="Amses K.R."/>
            <person name="Simmons D.R."/>
            <person name="Longcore J.E."/>
            <person name="Seto K."/>
            <person name="Alves G.H."/>
            <person name="Bonds A.E."/>
            <person name="Quandt C.A."/>
            <person name="Davis W.J."/>
            <person name="Chang Y."/>
            <person name="Letcher P.M."/>
            <person name="Powell M.J."/>
            <person name="Kuo A."/>
            <person name="Labutti K."/>
            <person name="Pangilinan J."/>
            <person name="Andreopoulos W."/>
            <person name="Tritt A."/>
            <person name="Riley R."/>
            <person name="Hundley H."/>
            <person name="Johnson J."/>
            <person name="Lipzen A."/>
            <person name="Barry K."/>
            <person name="Berbee M.L."/>
            <person name="Buchler N.E."/>
            <person name="Grigoriev I.V."/>
            <person name="Spatafora J.W."/>
            <person name="Stajich J.E."/>
            <person name="James T.Y."/>
        </authorList>
    </citation>
    <scope>NUCLEOTIDE SEQUENCE</scope>
    <source>
        <strain evidence="1">AG</strain>
    </source>
</reference>
<dbReference type="GeneID" id="75910275"/>
<dbReference type="PROSITE" id="PS51257">
    <property type="entry name" value="PROKAR_LIPOPROTEIN"/>
    <property type="match status" value="1"/>
</dbReference>
<name>A0AAD5EJW6_UMBRA</name>
<reference evidence="1" key="2">
    <citation type="journal article" date="2022" name="Proc. Natl. Acad. Sci. U.S.A.">
        <title>Diploid-dominant life cycles characterize the early evolution of Fungi.</title>
        <authorList>
            <person name="Amses K.R."/>
            <person name="Simmons D.R."/>
            <person name="Longcore J.E."/>
            <person name="Mondo S.J."/>
            <person name="Seto K."/>
            <person name="Jeronimo G.H."/>
            <person name="Bonds A.E."/>
            <person name="Quandt C.A."/>
            <person name="Davis W.J."/>
            <person name="Chang Y."/>
            <person name="Federici B.A."/>
            <person name="Kuo A."/>
            <person name="LaButti K."/>
            <person name="Pangilinan J."/>
            <person name="Andreopoulos W."/>
            <person name="Tritt A."/>
            <person name="Riley R."/>
            <person name="Hundley H."/>
            <person name="Johnson J."/>
            <person name="Lipzen A."/>
            <person name="Barry K."/>
            <person name="Lang B.F."/>
            <person name="Cuomo C.A."/>
            <person name="Buchler N.E."/>
            <person name="Grigoriev I.V."/>
            <person name="Spatafora J.W."/>
            <person name="Stajich J.E."/>
            <person name="James T.Y."/>
        </authorList>
    </citation>
    <scope>NUCLEOTIDE SEQUENCE</scope>
    <source>
        <strain evidence="1">AG</strain>
    </source>
</reference>